<reference evidence="2 3" key="1">
    <citation type="submission" date="2018-10" db="EMBL/GenBank/DDBJ databases">
        <title>Genomic Encyclopedia of Archaeal and Bacterial Type Strains, Phase II (KMG-II): from individual species to whole genera.</title>
        <authorList>
            <person name="Goeker M."/>
        </authorList>
    </citation>
    <scope>NUCLEOTIDE SEQUENCE [LARGE SCALE GENOMIC DNA]</scope>
    <source>
        <strain evidence="2 3">DSM 25230</strain>
    </source>
</reference>
<evidence type="ECO:0000313" key="2">
    <source>
        <dbReference type="EMBL" id="RKR07109.1"/>
    </source>
</evidence>
<feature type="transmembrane region" description="Helical" evidence="1">
    <location>
        <begin position="86"/>
        <end position="108"/>
    </location>
</feature>
<keyword evidence="3" id="KW-1185">Reference proteome</keyword>
<evidence type="ECO:0000256" key="1">
    <source>
        <dbReference type="SAM" id="Phobius"/>
    </source>
</evidence>
<comment type="caution">
    <text evidence="2">The sequence shown here is derived from an EMBL/GenBank/DDBJ whole genome shotgun (WGS) entry which is preliminary data.</text>
</comment>
<dbReference type="Pfam" id="PF12725">
    <property type="entry name" value="DUF3810"/>
    <property type="match status" value="1"/>
</dbReference>
<dbReference type="Proteomes" id="UP000269412">
    <property type="component" value="Unassembled WGS sequence"/>
</dbReference>
<keyword evidence="1" id="KW-0812">Transmembrane</keyword>
<evidence type="ECO:0000313" key="3">
    <source>
        <dbReference type="Proteomes" id="UP000269412"/>
    </source>
</evidence>
<accession>A0A495DSI2</accession>
<gene>
    <name evidence="2" type="ORF">CLV91_3094</name>
</gene>
<dbReference type="AlphaFoldDB" id="A0A495DSI2"/>
<feature type="transmembrane region" description="Helical" evidence="1">
    <location>
        <begin position="49"/>
        <end position="74"/>
    </location>
</feature>
<name>A0A495DSI2_9FLAO</name>
<keyword evidence="1" id="KW-0472">Membrane</keyword>
<organism evidence="2 3">
    <name type="scientific">Maribacter vaceletii</name>
    <dbReference type="NCBI Taxonomy" id="1206816"/>
    <lineage>
        <taxon>Bacteria</taxon>
        <taxon>Pseudomonadati</taxon>
        <taxon>Bacteroidota</taxon>
        <taxon>Flavobacteriia</taxon>
        <taxon>Flavobacteriales</taxon>
        <taxon>Flavobacteriaceae</taxon>
        <taxon>Maribacter</taxon>
    </lineage>
</organism>
<protein>
    <submittedName>
        <fullName evidence="2">Uncharacterized protein DUF3810</fullName>
    </submittedName>
</protein>
<dbReference type="RefSeq" id="WP_121069090.1">
    <property type="nucleotide sequence ID" value="NZ_RBIQ01000012.1"/>
</dbReference>
<dbReference type="OrthoDB" id="1048788at2"/>
<sequence length="355" mass="41297">MKLTLNRSIALLLIPQIIAVKWLGSHPEIIEKYYSNWLYPILSSFFRTLFGWVPFSIGDIIYFSLLAIGLGYIYTNRKYLRKNLKVFFINCIMILSIVYFTFHLLWGLNYYREPIAKKFHLKEDYTQEELIVLTKKLIAKTNATQLQITKDATTPVTSPYTKEEIFSKTLEGYDQLNKKYPFLSYQKPSIKKSLFSTGLTYMGYGGYLNPFTNEAQVNALLPKFRFPVVAGHEIGHQIGYSAENETNFIGYLVTVRNSDIYFKYSAYAYALGYCLNDINKKDPELVKQLLDELNPGVRKNYKQMADFWDTYENPLEPIFKTIYNSFLKANNQTKGIQSYNAVVSLMISYHKKNNL</sequence>
<keyword evidence="1" id="KW-1133">Transmembrane helix</keyword>
<proteinExistence type="predicted"/>
<dbReference type="EMBL" id="RBIQ01000012">
    <property type="protein sequence ID" value="RKR07109.1"/>
    <property type="molecule type" value="Genomic_DNA"/>
</dbReference>
<dbReference type="InterPro" id="IPR024294">
    <property type="entry name" value="DUF3810"/>
</dbReference>